<keyword evidence="3" id="KW-0963">Cytoplasm</keyword>
<dbReference type="NCBIfam" id="TIGR00663">
    <property type="entry name" value="dnan"/>
    <property type="match status" value="1"/>
</dbReference>
<dbReference type="GO" id="GO:0003887">
    <property type="term" value="F:DNA-directed DNA polymerase activity"/>
    <property type="evidence" value="ECO:0007669"/>
    <property type="project" value="UniProtKB-KW"/>
</dbReference>
<sequence length="315" mass="33965">MKVNFNRAAFSEALSLLTSVVPSRTPKPILRCVQIIAAGKEVHICATDLEVGINYSVSEVQVEEEGEIIVPADRLAAVVRESTDEVLSVQAKEGTCEIRGADSHFTIYGQEPGQYPSVRGFDGGADIEIALENLQAGIEQCWFAAAKESTRYALNGILWEIKGKKLSLVATDGRRLARCRVNLSSAPEERIAAMKIIVPAKTMALLGKIGTSDKDTVMVRLVDNQVVLNCANVVVSSNLVEGNFPNYEDIIPSDNDKKLTLSTEAVLSAVRRSALLTSEESMGIKLAVGKNSLVFSGRAPETGDAQVELPIDYKG</sequence>
<comment type="caution">
    <text evidence="12">The sequence shown here is derived from an EMBL/GenBank/DDBJ whole genome shotgun (WGS) entry which is preliminary data.</text>
</comment>
<dbReference type="SUPFAM" id="SSF55979">
    <property type="entry name" value="DNA clamp"/>
    <property type="match status" value="3"/>
</dbReference>
<dbReference type="Gene3D" id="3.70.10.10">
    <property type="match status" value="1"/>
</dbReference>
<keyword evidence="5" id="KW-0548">Nucleotidyltransferase</keyword>
<evidence type="ECO:0000259" key="9">
    <source>
        <dbReference type="Pfam" id="PF00712"/>
    </source>
</evidence>
<protein>
    <recommendedName>
        <fullName evidence="13">DNA polymerase III beta sliding clamp central domain-containing protein</fullName>
    </recommendedName>
</protein>
<evidence type="ECO:0000256" key="2">
    <source>
        <dbReference type="ARBA" id="ARBA00010752"/>
    </source>
</evidence>
<evidence type="ECO:0000256" key="6">
    <source>
        <dbReference type="ARBA" id="ARBA00022705"/>
    </source>
</evidence>
<accession>A0A0F8XGD6</accession>
<dbReference type="Pfam" id="PF02767">
    <property type="entry name" value="DNA_pol3_beta_2"/>
    <property type="match status" value="1"/>
</dbReference>
<dbReference type="GO" id="GO:0005737">
    <property type="term" value="C:cytoplasm"/>
    <property type="evidence" value="ECO:0007669"/>
    <property type="project" value="UniProtKB-SubCell"/>
</dbReference>
<feature type="non-terminal residue" evidence="12">
    <location>
        <position position="315"/>
    </location>
</feature>
<feature type="domain" description="DNA polymerase III beta sliding clamp C-terminal" evidence="11">
    <location>
        <begin position="250"/>
        <end position="315"/>
    </location>
</feature>
<organism evidence="12">
    <name type="scientific">marine sediment metagenome</name>
    <dbReference type="NCBI Taxonomy" id="412755"/>
    <lineage>
        <taxon>unclassified sequences</taxon>
        <taxon>metagenomes</taxon>
        <taxon>ecological metagenomes</taxon>
    </lineage>
</organism>
<dbReference type="Pfam" id="PF02768">
    <property type="entry name" value="DNA_pol3_beta_3"/>
    <property type="match status" value="1"/>
</dbReference>
<dbReference type="Pfam" id="PF00712">
    <property type="entry name" value="DNA_pol3_beta"/>
    <property type="match status" value="1"/>
</dbReference>
<dbReference type="Gene3D" id="3.10.150.10">
    <property type="entry name" value="DNA Polymerase III, subunit A, domain 2"/>
    <property type="match status" value="1"/>
</dbReference>
<reference evidence="12" key="1">
    <citation type="journal article" date="2015" name="Nature">
        <title>Complex archaea that bridge the gap between prokaryotes and eukaryotes.</title>
        <authorList>
            <person name="Spang A."/>
            <person name="Saw J.H."/>
            <person name="Jorgensen S.L."/>
            <person name="Zaremba-Niedzwiedzka K."/>
            <person name="Martijn J."/>
            <person name="Lind A.E."/>
            <person name="van Eijk R."/>
            <person name="Schleper C."/>
            <person name="Guy L."/>
            <person name="Ettema T.J."/>
        </authorList>
    </citation>
    <scope>NUCLEOTIDE SEQUENCE</scope>
</reference>
<dbReference type="AlphaFoldDB" id="A0A0F8XGD6"/>
<keyword evidence="8" id="KW-0238">DNA-binding</keyword>
<dbReference type="GO" id="GO:0003677">
    <property type="term" value="F:DNA binding"/>
    <property type="evidence" value="ECO:0007669"/>
    <property type="project" value="UniProtKB-KW"/>
</dbReference>
<keyword evidence="6" id="KW-0235">DNA replication</keyword>
<evidence type="ECO:0000256" key="7">
    <source>
        <dbReference type="ARBA" id="ARBA00022932"/>
    </source>
</evidence>
<evidence type="ECO:0000256" key="8">
    <source>
        <dbReference type="ARBA" id="ARBA00023125"/>
    </source>
</evidence>
<comment type="subcellular location">
    <subcellularLocation>
        <location evidence="1">Cytoplasm</location>
    </subcellularLocation>
</comment>
<dbReference type="PANTHER" id="PTHR30478:SF0">
    <property type="entry name" value="BETA SLIDING CLAMP"/>
    <property type="match status" value="1"/>
</dbReference>
<evidence type="ECO:0000256" key="4">
    <source>
        <dbReference type="ARBA" id="ARBA00022679"/>
    </source>
</evidence>
<feature type="domain" description="DNA polymerase III beta sliding clamp central" evidence="10">
    <location>
        <begin position="129"/>
        <end position="246"/>
    </location>
</feature>
<keyword evidence="7" id="KW-0239">DNA-directed DNA polymerase</keyword>
<evidence type="ECO:0000256" key="1">
    <source>
        <dbReference type="ARBA" id="ARBA00004496"/>
    </source>
</evidence>
<dbReference type="InterPro" id="IPR046938">
    <property type="entry name" value="DNA_clamp_sf"/>
</dbReference>
<dbReference type="InterPro" id="IPR022634">
    <property type="entry name" value="DNA_polIII_beta_N"/>
</dbReference>
<dbReference type="GO" id="GO:0006271">
    <property type="term" value="P:DNA strand elongation involved in DNA replication"/>
    <property type="evidence" value="ECO:0007669"/>
    <property type="project" value="TreeGrafter"/>
</dbReference>
<dbReference type="GO" id="GO:0009360">
    <property type="term" value="C:DNA polymerase III complex"/>
    <property type="evidence" value="ECO:0007669"/>
    <property type="project" value="InterPro"/>
</dbReference>
<proteinExistence type="inferred from homology"/>
<dbReference type="InterPro" id="IPR022635">
    <property type="entry name" value="DNA_polIII_beta_C"/>
</dbReference>
<comment type="similarity">
    <text evidence="2">Belongs to the beta sliding clamp family.</text>
</comment>
<gene>
    <name evidence="12" type="ORF">LCGC14_2946070</name>
</gene>
<dbReference type="PANTHER" id="PTHR30478">
    <property type="entry name" value="DNA POLYMERASE III SUBUNIT BETA"/>
    <property type="match status" value="1"/>
</dbReference>
<feature type="domain" description="DNA polymerase III beta sliding clamp N-terminal" evidence="9">
    <location>
        <begin position="1"/>
        <end position="118"/>
    </location>
</feature>
<dbReference type="CDD" id="cd00140">
    <property type="entry name" value="beta_clamp"/>
    <property type="match status" value="1"/>
</dbReference>
<dbReference type="EMBL" id="LAZR01059232">
    <property type="protein sequence ID" value="KKK68237.1"/>
    <property type="molecule type" value="Genomic_DNA"/>
</dbReference>
<evidence type="ECO:0000256" key="5">
    <source>
        <dbReference type="ARBA" id="ARBA00022695"/>
    </source>
</evidence>
<dbReference type="GO" id="GO:0008408">
    <property type="term" value="F:3'-5' exonuclease activity"/>
    <property type="evidence" value="ECO:0007669"/>
    <property type="project" value="InterPro"/>
</dbReference>
<dbReference type="InterPro" id="IPR001001">
    <property type="entry name" value="DNA_polIII_beta"/>
</dbReference>
<keyword evidence="4" id="KW-0808">Transferase</keyword>
<name>A0A0F8XGD6_9ZZZZ</name>
<dbReference type="InterPro" id="IPR022637">
    <property type="entry name" value="DNA_polIII_beta_cen"/>
</dbReference>
<evidence type="ECO:0008006" key="13">
    <source>
        <dbReference type="Google" id="ProtNLM"/>
    </source>
</evidence>
<evidence type="ECO:0000313" key="12">
    <source>
        <dbReference type="EMBL" id="KKK68237.1"/>
    </source>
</evidence>
<evidence type="ECO:0000259" key="10">
    <source>
        <dbReference type="Pfam" id="PF02767"/>
    </source>
</evidence>
<dbReference type="SMART" id="SM00480">
    <property type="entry name" value="POL3Bc"/>
    <property type="match status" value="1"/>
</dbReference>
<evidence type="ECO:0000259" key="11">
    <source>
        <dbReference type="Pfam" id="PF02768"/>
    </source>
</evidence>
<evidence type="ECO:0000256" key="3">
    <source>
        <dbReference type="ARBA" id="ARBA00022490"/>
    </source>
</evidence>